<gene>
    <name evidence="2" type="ORF">CAMPLR22A2D_LOCUS2169</name>
</gene>
<evidence type="ECO:0000259" key="1">
    <source>
        <dbReference type="Pfam" id="PF00078"/>
    </source>
</evidence>
<dbReference type="EMBL" id="LS480641">
    <property type="protein sequence ID" value="SPT17559.1"/>
    <property type="molecule type" value="Genomic_DNA"/>
</dbReference>
<proteinExistence type="predicted"/>
<dbReference type="PANTHER" id="PTHR24559">
    <property type="entry name" value="TRANSPOSON TY3-I GAG-POL POLYPROTEIN"/>
    <property type="match status" value="1"/>
</dbReference>
<evidence type="ECO:0000313" key="2">
    <source>
        <dbReference type="EMBL" id="SPT17559.1"/>
    </source>
</evidence>
<reference evidence="2 3" key="1">
    <citation type="submission" date="2018-05" db="EMBL/GenBank/DDBJ databases">
        <authorList>
            <person name="Thind KAUR A."/>
        </authorList>
    </citation>
    <scope>NUCLEOTIDE SEQUENCE [LARGE SCALE GENOMIC DNA]</scope>
</reference>
<dbReference type="InterPro" id="IPR053134">
    <property type="entry name" value="RNA-dir_DNA_polymerase"/>
</dbReference>
<dbReference type="InterPro" id="IPR043502">
    <property type="entry name" value="DNA/RNA_pol_sf"/>
</dbReference>
<dbReference type="Gene3D" id="3.30.70.270">
    <property type="match status" value="2"/>
</dbReference>
<feature type="domain" description="Reverse transcriptase" evidence="1">
    <location>
        <begin position="2"/>
        <end position="124"/>
    </location>
</feature>
<organism evidence="2 3">
    <name type="scientific">Triticum aestivum</name>
    <name type="common">Wheat</name>
    <dbReference type="NCBI Taxonomy" id="4565"/>
    <lineage>
        <taxon>Eukaryota</taxon>
        <taxon>Viridiplantae</taxon>
        <taxon>Streptophyta</taxon>
        <taxon>Embryophyta</taxon>
        <taxon>Tracheophyta</taxon>
        <taxon>Spermatophyta</taxon>
        <taxon>Magnoliopsida</taxon>
        <taxon>Liliopsida</taxon>
        <taxon>Poales</taxon>
        <taxon>Poaceae</taxon>
        <taxon>BOP clade</taxon>
        <taxon>Pooideae</taxon>
        <taxon>Triticodae</taxon>
        <taxon>Triticeae</taxon>
        <taxon>Triticinae</taxon>
        <taxon>Triticum</taxon>
    </lineage>
</organism>
<name>A0A7H4LG21_WHEAT</name>
<protein>
    <recommendedName>
        <fullName evidence="1">Reverse transcriptase domain-containing protein</fullName>
    </recommendedName>
</protein>
<dbReference type="InterPro" id="IPR043128">
    <property type="entry name" value="Rev_trsase/Diguanyl_cyclase"/>
</dbReference>
<dbReference type="CDD" id="cd01647">
    <property type="entry name" value="RT_LTR"/>
    <property type="match status" value="1"/>
</dbReference>
<dbReference type="Proteomes" id="UP000280104">
    <property type="component" value="Chromosome II"/>
</dbReference>
<dbReference type="InterPro" id="IPR000477">
    <property type="entry name" value="RT_dom"/>
</dbReference>
<dbReference type="Pfam" id="PF00078">
    <property type="entry name" value="RVT_1"/>
    <property type="match status" value="1"/>
</dbReference>
<sequence length="126" mass="14248">MCVDYTELNKACPANPFALPRIDQIIDATAGCEHLSFLDAYSGYHQIKMAVKDQERVGFQTPFGAFSYVSMPFGLKSAQATYQRCVQNCLHDQIGRNVHAYVDHIVVKSRKKETLIDDLKETFDNV</sequence>
<dbReference type="AlphaFoldDB" id="A0A7H4LG21"/>
<accession>A0A7H4LG21</accession>
<dbReference type="SUPFAM" id="SSF56672">
    <property type="entry name" value="DNA/RNA polymerases"/>
    <property type="match status" value="1"/>
</dbReference>
<dbReference type="PANTHER" id="PTHR24559:SF444">
    <property type="entry name" value="REVERSE TRANSCRIPTASE DOMAIN-CONTAINING PROTEIN"/>
    <property type="match status" value="1"/>
</dbReference>
<evidence type="ECO:0000313" key="3">
    <source>
        <dbReference type="Proteomes" id="UP000280104"/>
    </source>
</evidence>